<feature type="compositionally biased region" description="Polar residues" evidence="1">
    <location>
        <begin position="1"/>
        <end position="10"/>
    </location>
</feature>
<dbReference type="Proteomes" id="UP000241118">
    <property type="component" value="Unassembled WGS sequence"/>
</dbReference>
<evidence type="ECO:0000313" key="5">
    <source>
        <dbReference type="Proteomes" id="UP000241118"/>
    </source>
</evidence>
<protein>
    <submittedName>
        <fullName evidence="4">Uncharacterized protein DUF3883</fullName>
    </submittedName>
</protein>
<dbReference type="InterPro" id="IPR021961">
    <property type="entry name" value="McrB_DNA-bd"/>
</dbReference>
<evidence type="ECO:0000259" key="2">
    <source>
        <dbReference type="Pfam" id="PF12102"/>
    </source>
</evidence>
<dbReference type="EMBL" id="PYAX01000003">
    <property type="protein sequence ID" value="PSL56549.1"/>
    <property type="molecule type" value="Genomic_DNA"/>
</dbReference>
<dbReference type="Gene3D" id="3.30.920.90">
    <property type="match status" value="1"/>
</dbReference>
<reference evidence="4 5" key="1">
    <citation type="submission" date="2018-03" db="EMBL/GenBank/DDBJ databases">
        <title>Genomic Encyclopedia of Type Strains, Phase III (KMG-III): the genomes of soil and plant-associated and newly described type strains.</title>
        <authorList>
            <person name="Whitman W."/>
        </authorList>
    </citation>
    <scope>NUCLEOTIDE SEQUENCE [LARGE SCALE GENOMIC DNA]</scope>
    <source>
        <strain evidence="4 5">CGMCC 4.7097</strain>
    </source>
</reference>
<feature type="domain" description="Protein NO VEIN C-terminal" evidence="3">
    <location>
        <begin position="316"/>
        <end position="397"/>
    </location>
</feature>
<sequence>MSRGRSQPDSPASGRCPLDTRGWDEPGRRDDTKPFSCELGNACVGQGDLVMTDHKTGQVGLVAVVWGVDFSMRELLRDVLLLQPGWSRENTPAMQERGRLIRHEVARWLREQLPTIAENTPGVDDWQVEARDGTGLKNEIPWARVYSASRSPSATVGWYIVYLFGAQGDRVYLSLMQGTTRWENGDLHARPAAELRQRAQWARENLLPILRRRVDLVEQISLKARKSQLGPAYEAGTVAAFEYALDRLPGNEVLANDLQFLASTLEYLYHLAAQAIDLPGDLPPEVVDALVTAERSAGKTRKGQGLRLNSAERTAIERQAVTVAMHYLTTEGFAVTDVGATQSYDLDARRGGQHLFVEVKGTTSAWNGTSEIILTKNEVDLHEREYPNNMLVVVSHITLDRSVTPPSASGGELHVMHPWRILPPNLTPVTYRYVVGE</sequence>
<dbReference type="InterPro" id="IPR024975">
    <property type="entry name" value="NOV_C"/>
</dbReference>
<dbReference type="Pfam" id="PF13020">
    <property type="entry name" value="NOV_C"/>
    <property type="match status" value="1"/>
</dbReference>
<gene>
    <name evidence="4" type="ORF">B0I31_103300</name>
</gene>
<keyword evidence="5" id="KW-1185">Reference proteome</keyword>
<dbReference type="AlphaFoldDB" id="A0A2P8IDK1"/>
<evidence type="ECO:0000256" key="1">
    <source>
        <dbReference type="SAM" id="MobiDB-lite"/>
    </source>
</evidence>
<dbReference type="Pfam" id="PF12102">
    <property type="entry name" value="MrcB_N"/>
    <property type="match status" value="1"/>
</dbReference>
<feature type="compositionally biased region" description="Basic and acidic residues" evidence="1">
    <location>
        <begin position="21"/>
        <end position="32"/>
    </location>
</feature>
<evidence type="ECO:0000313" key="4">
    <source>
        <dbReference type="EMBL" id="PSL56549.1"/>
    </source>
</evidence>
<evidence type="ECO:0000259" key="3">
    <source>
        <dbReference type="Pfam" id="PF13020"/>
    </source>
</evidence>
<feature type="region of interest" description="Disordered" evidence="1">
    <location>
        <begin position="1"/>
        <end position="32"/>
    </location>
</feature>
<accession>A0A2P8IDK1</accession>
<comment type="caution">
    <text evidence="4">The sequence shown here is derived from an EMBL/GenBank/DDBJ whole genome shotgun (WGS) entry which is preliminary data.</text>
</comment>
<proteinExistence type="predicted"/>
<organism evidence="4 5">
    <name type="scientific">Saccharothrix carnea</name>
    <dbReference type="NCBI Taxonomy" id="1280637"/>
    <lineage>
        <taxon>Bacteria</taxon>
        <taxon>Bacillati</taxon>
        <taxon>Actinomycetota</taxon>
        <taxon>Actinomycetes</taxon>
        <taxon>Pseudonocardiales</taxon>
        <taxon>Pseudonocardiaceae</taxon>
        <taxon>Saccharothrix</taxon>
    </lineage>
</organism>
<feature type="domain" description="Type IV methyl-directed restriction enzyme EcoKMcrB subunit DNA-binding" evidence="2">
    <location>
        <begin position="100"/>
        <end position="266"/>
    </location>
</feature>
<name>A0A2P8IDK1_SACCR</name>